<accession>A0A8K0QYU4</accession>
<reference evidence="2" key="1">
    <citation type="journal article" date="2021" name="Nat. Commun.">
        <title>Genetic determinants of endophytism in the Arabidopsis root mycobiome.</title>
        <authorList>
            <person name="Mesny F."/>
            <person name="Miyauchi S."/>
            <person name="Thiergart T."/>
            <person name="Pickel B."/>
            <person name="Atanasova L."/>
            <person name="Karlsson M."/>
            <person name="Huettel B."/>
            <person name="Barry K.W."/>
            <person name="Haridas S."/>
            <person name="Chen C."/>
            <person name="Bauer D."/>
            <person name="Andreopoulos W."/>
            <person name="Pangilinan J."/>
            <person name="LaButti K."/>
            <person name="Riley R."/>
            <person name="Lipzen A."/>
            <person name="Clum A."/>
            <person name="Drula E."/>
            <person name="Henrissat B."/>
            <person name="Kohler A."/>
            <person name="Grigoriev I.V."/>
            <person name="Martin F.M."/>
            <person name="Hacquard S."/>
        </authorList>
    </citation>
    <scope>NUCLEOTIDE SEQUENCE</scope>
    <source>
        <strain evidence="2">MPI-SDFR-AT-0120</strain>
    </source>
</reference>
<feature type="region of interest" description="Disordered" evidence="1">
    <location>
        <begin position="1"/>
        <end position="31"/>
    </location>
</feature>
<dbReference type="EMBL" id="JAGMVJ010000020">
    <property type="protein sequence ID" value="KAH7075225.1"/>
    <property type="molecule type" value="Genomic_DNA"/>
</dbReference>
<organism evidence="2 3">
    <name type="scientific">Paraphoma chrysanthemicola</name>
    <dbReference type="NCBI Taxonomy" id="798071"/>
    <lineage>
        <taxon>Eukaryota</taxon>
        <taxon>Fungi</taxon>
        <taxon>Dikarya</taxon>
        <taxon>Ascomycota</taxon>
        <taxon>Pezizomycotina</taxon>
        <taxon>Dothideomycetes</taxon>
        <taxon>Pleosporomycetidae</taxon>
        <taxon>Pleosporales</taxon>
        <taxon>Pleosporineae</taxon>
        <taxon>Phaeosphaeriaceae</taxon>
        <taxon>Paraphoma</taxon>
    </lineage>
</organism>
<evidence type="ECO:0000313" key="2">
    <source>
        <dbReference type="EMBL" id="KAH7075225.1"/>
    </source>
</evidence>
<proteinExistence type="predicted"/>
<evidence type="ECO:0008006" key="4">
    <source>
        <dbReference type="Google" id="ProtNLM"/>
    </source>
</evidence>
<gene>
    <name evidence="2" type="ORF">FB567DRAFT_186271</name>
</gene>
<dbReference type="CDD" id="cd09917">
    <property type="entry name" value="F-box_SF"/>
    <property type="match status" value="1"/>
</dbReference>
<keyword evidence="3" id="KW-1185">Reference proteome</keyword>
<evidence type="ECO:0000313" key="3">
    <source>
        <dbReference type="Proteomes" id="UP000813461"/>
    </source>
</evidence>
<dbReference type="AlphaFoldDB" id="A0A8K0QYU4"/>
<evidence type="ECO:0000256" key="1">
    <source>
        <dbReference type="SAM" id="MobiDB-lite"/>
    </source>
</evidence>
<dbReference type="OrthoDB" id="3706841at2759"/>
<name>A0A8K0QYU4_9PLEO</name>
<dbReference type="Proteomes" id="UP000813461">
    <property type="component" value="Unassembled WGS sequence"/>
</dbReference>
<protein>
    <recommendedName>
        <fullName evidence="4">F-box domain-containing protein</fullName>
    </recommendedName>
</protein>
<sequence length="300" mass="33403">MGKFQRAFSFGKPSANKRDSGQQHNRSKSKRGSISAFLAAVGLTGSHSKASYRKNRTGPTTKLTDLPNELLLCIIDYLRIDLPRVIKEERFDGQERLRYVQQARDLVHLSSTCKTLRPVAQKALLHTIVLGGFDGLPAIVSLVRLLLDRPEAHSYVRRLRIGIPPDKKYYCTPYNQMMKRIPFGPPPSDIWLSAAEVIAHSPLPPTLKHDWQEALSSNHPRPLCGVLLALVPRLQHLSISHSLGRVSGDQVLRQMFGGHDGNSVIELGALPVFGNLAYFNNNTTPRLRPSLSPSLQRTGQ</sequence>
<comment type="caution">
    <text evidence="2">The sequence shown here is derived from an EMBL/GenBank/DDBJ whole genome shotgun (WGS) entry which is preliminary data.</text>
</comment>